<name>A0A955KYG5_9BACT</name>
<protein>
    <submittedName>
        <fullName evidence="1">Uncharacterized protein</fullName>
    </submittedName>
</protein>
<evidence type="ECO:0000313" key="2">
    <source>
        <dbReference type="Proteomes" id="UP000741282"/>
    </source>
</evidence>
<gene>
    <name evidence="1" type="ORF">KC685_04540</name>
</gene>
<proteinExistence type="predicted"/>
<dbReference type="EMBL" id="JAGQLN010000021">
    <property type="protein sequence ID" value="MCA9377161.1"/>
    <property type="molecule type" value="Genomic_DNA"/>
</dbReference>
<reference evidence="1" key="2">
    <citation type="journal article" date="2021" name="Microbiome">
        <title>Successional dynamics and alternative stable states in a saline activated sludge microbial community over 9 years.</title>
        <authorList>
            <person name="Wang Y."/>
            <person name="Ye J."/>
            <person name="Ju F."/>
            <person name="Liu L."/>
            <person name="Boyd J.A."/>
            <person name="Deng Y."/>
            <person name="Parks D.H."/>
            <person name="Jiang X."/>
            <person name="Yin X."/>
            <person name="Woodcroft B.J."/>
            <person name="Tyson G.W."/>
            <person name="Hugenholtz P."/>
            <person name="Polz M.F."/>
            <person name="Zhang T."/>
        </authorList>
    </citation>
    <scope>NUCLEOTIDE SEQUENCE</scope>
    <source>
        <strain evidence="1">HKST-UBA17</strain>
    </source>
</reference>
<dbReference type="Proteomes" id="UP000741282">
    <property type="component" value="Unassembled WGS sequence"/>
</dbReference>
<organism evidence="1 2">
    <name type="scientific">Candidatus Dojkabacteria bacterium</name>
    <dbReference type="NCBI Taxonomy" id="2099670"/>
    <lineage>
        <taxon>Bacteria</taxon>
        <taxon>Candidatus Dojkabacteria</taxon>
    </lineage>
</organism>
<comment type="caution">
    <text evidence="1">The sequence shown here is derived from an EMBL/GenBank/DDBJ whole genome shotgun (WGS) entry which is preliminary data.</text>
</comment>
<sequence length="93" mass="10742">MKRGVITLSKDEINEVFKRVEMETFNSETLKNKMTAAFESDSDQISIELSEDELEFILDEIIIPAPQFDTEHTDTLRSKIQSMLNGFRASEMH</sequence>
<accession>A0A955KYG5</accession>
<evidence type="ECO:0000313" key="1">
    <source>
        <dbReference type="EMBL" id="MCA9377161.1"/>
    </source>
</evidence>
<reference evidence="1" key="1">
    <citation type="submission" date="2020-04" db="EMBL/GenBank/DDBJ databases">
        <authorList>
            <person name="Zhang T."/>
        </authorList>
    </citation>
    <scope>NUCLEOTIDE SEQUENCE</scope>
    <source>
        <strain evidence="1">HKST-UBA17</strain>
    </source>
</reference>
<dbReference type="AlphaFoldDB" id="A0A955KYG5"/>